<evidence type="ECO:0000259" key="3">
    <source>
        <dbReference type="PROSITE" id="PS50102"/>
    </source>
</evidence>
<evidence type="ECO:0000313" key="5">
    <source>
        <dbReference type="EMBL" id="CAL6017658.1"/>
    </source>
</evidence>
<evidence type="ECO:0000313" key="4">
    <source>
        <dbReference type="EMBL" id="CAI9937356.1"/>
    </source>
</evidence>
<feature type="domain" description="RRM" evidence="3">
    <location>
        <begin position="112"/>
        <end position="182"/>
    </location>
</feature>
<evidence type="ECO:0000256" key="2">
    <source>
        <dbReference type="PROSITE-ProRule" id="PRU00176"/>
    </source>
</evidence>
<dbReference type="GO" id="GO:0003729">
    <property type="term" value="F:mRNA binding"/>
    <property type="evidence" value="ECO:0007669"/>
    <property type="project" value="TreeGrafter"/>
</dbReference>
<dbReference type="SMART" id="SM00360">
    <property type="entry name" value="RRM"/>
    <property type="match status" value="1"/>
</dbReference>
<dbReference type="SUPFAM" id="SSF54928">
    <property type="entry name" value="RNA-binding domain, RBD"/>
    <property type="match status" value="1"/>
</dbReference>
<sequence length="191" mass="22203">MSLDKLRQLKQQADIKQQQDQAQQQLLQEINKQTTVQIEITGQISAEDQVLLRQYSEITDHNQLFKLMQNSLRENLLNTNQTYEVKEQSENSDEENYNFEEGEFIITELDRRSVRVSNLSQNALAEDVKIFCQQAGTVKSVEMKKKFAFVEFETEADAVKAIMQLSKGLIKGKEVKVDGRRTVIKQRKKFQ</sequence>
<organism evidence="4">
    <name type="scientific">Hexamita inflata</name>
    <dbReference type="NCBI Taxonomy" id="28002"/>
    <lineage>
        <taxon>Eukaryota</taxon>
        <taxon>Metamonada</taxon>
        <taxon>Diplomonadida</taxon>
        <taxon>Hexamitidae</taxon>
        <taxon>Hexamitinae</taxon>
        <taxon>Hexamita</taxon>
    </lineage>
</organism>
<dbReference type="GO" id="GO:0005737">
    <property type="term" value="C:cytoplasm"/>
    <property type="evidence" value="ECO:0007669"/>
    <property type="project" value="TreeGrafter"/>
</dbReference>
<dbReference type="EMBL" id="CAXDID020000079">
    <property type="protein sequence ID" value="CAL6017658.1"/>
    <property type="molecule type" value="Genomic_DNA"/>
</dbReference>
<accession>A0AA86PFT8</accession>
<dbReference type="GO" id="GO:0005634">
    <property type="term" value="C:nucleus"/>
    <property type="evidence" value="ECO:0007669"/>
    <property type="project" value="TreeGrafter"/>
</dbReference>
<evidence type="ECO:0000313" key="6">
    <source>
        <dbReference type="EMBL" id="CAL6030770.1"/>
    </source>
</evidence>
<dbReference type="InterPro" id="IPR050374">
    <property type="entry name" value="RRT5_SRSF_SR"/>
</dbReference>
<dbReference type="EMBL" id="CAXDID020000443">
    <property type="protein sequence ID" value="CAL6092227.1"/>
    <property type="molecule type" value="Genomic_DNA"/>
</dbReference>
<evidence type="ECO:0000313" key="7">
    <source>
        <dbReference type="EMBL" id="CAL6092227.1"/>
    </source>
</evidence>
<keyword evidence="8" id="KW-1185">Reference proteome</keyword>
<dbReference type="EMBL" id="CAXDID020000118">
    <property type="protein sequence ID" value="CAL6030770.1"/>
    <property type="molecule type" value="Genomic_DNA"/>
</dbReference>
<keyword evidence="1 2" id="KW-0694">RNA-binding</keyword>
<evidence type="ECO:0000313" key="8">
    <source>
        <dbReference type="Proteomes" id="UP001642409"/>
    </source>
</evidence>
<protein>
    <submittedName>
        <fullName evidence="4">RNA recognition motif domain</fullName>
    </submittedName>
    <submittedName>
        <fullName evidence="5">RNA_recognition motif domain</fullName>
    </submittedName>
</protein>
<reference evidence="5 8" key="2">
    <citation type="submission" date="2024-07" db="EMBL/GenBank/DDBJ databases">
        <authorList>
            <person name="Akdeniz Z."/>
        </authorList>
    </citation>
    <scope>NUCLEOTIDE SEQUENCE [LARGE SCALE GENOMIC DNA]</scope>
</reference>
<dbReference type="Proteomes" id="UP001642409">
    <property type="component" value="Unassembled WGS sequence"/>
</dbReference>
<dbReference type="CDD" id="cd00590">
    <property type="entry name" value="RRM_SF"/>
    <property type="match status" value="1"/>
</dbReference>
<dbReference type="PROSITE" id="PS50102">
    <property type="entry name" value="RRM"/>
    <property type="match status" value="1"/>
</dbReference>
<dbReference type="InterPro" id="IPR012677">
    <property type="entry name" value="Nucleotide-bd_a/b_plait_sf"/>
</dbReference>
<name>A0AA86PFT8_9EUKA</name>
<proteinExistence type="predicted"/>
<dbReference type="PANTHER" id="PTHR23003">
    <property type="entry name" value="RNA RECOGNITION MOTIF RRM DOMAIN CONTAINING PROTEIN"/>
    <property type="match status" value="1"/>
</dbReference>
<dbReference type="AlphaFoldDB" id="A0AA86PFT8"/>
<dbReference type="Pfam" id="PF00076">
    <property type="entry name" value="RRM_1"/>
    <property type="match status" value="1"/>
</dbReference>
<gene>
    <name evidence="4" type="ORF">HINF_LOCUS25001</name>
    <name evidence="5" type="ORF">HINF_LOCUS26090</name>
    <name evidence="6" type="ORF">HINF_LOCUS33647</name>
    <name evidence="7" type="ORF">HINF_LOCUS66163</name>
</gene>
<dbReference type="InterPro" id="IPR035979">
    <property type="entry name" value="RBD_domain_sf"/>
</dbReference>
<dbReference type="InterPro" id="IPR000504">
    <property type="entry name" value="RRM_dom"/>
</dbReference>
<evidence type="ECO:0000256" key="1">
    <source>
        <dbReference type="ARBA" id="ARBA00022884"/>
    </source>
</evidence>
<dbReference type="EMBL" id="CATOUU010000646">
    <property type="protein sequence ID" value="CAI9937356.1"/>
    <property type="molecule type" value="Genomic_DNA"/>
</dbReference>
<comment type="caution">
    <text evidence="4">The sequence shown here is derived from an EMBL/GenBank/DDBJ whole genome shotgun (WGS) entry which is preliminary data.</text>
</comment>
<dbReference type="Gene3D" id="3.30.70.330">
    <property type="match status" value="1"/>
</dbReference>
<reference evidence="4" key="1">
    <citation type="submission" date="2023-06" db="EMBL/GenBank/DDBJ databases">
        <authorList>
            <person name="Kurt Z."/>
        </authorList>
    </citation>
    <scope>NUCLEOTIDE SEQUENCE</scope>
</reference>